<evidence type="ECO:0000313" key="2">
    <source>
        <dbReference type="WBParaSite" id="JU765_v2.g4990.t3"/>
    </source>
</evidence>
<protein>
    <submittedName>
        <fullName evidence="2">C2 domain-containing protein</fullName>
    </submittedName>
</protein>
<evidence type="ECO:0000313" key="1">
    <source>
        <dbReference type="Proteomes" id="UP000887576"/>
    </source>
</evidence>
<dbReference type="WBParaSite" id="JU765_v2.g4990.t3">
    <property type="protein sequence ID" value="JU765_v2.g4990.t3"/>
    <property type="gene ID" value="JU765_v2.g4990"/>
</dbReference>
<organism evidence="1 2">
    <name type="scientific">Panagrolaimus sp. JU765</name>
    <dbReference type="NCBI Taxonomy" id="591449"/>
    <lineage>
        <taxon>Eukaryota</taxon>
        <taxon>Metazoa</taxon>
        <taxon>Ecdysozoa</taxon>
        <taxon>Nematoda</taxon>
        <taxon>Chromadorea</taxon>
        <taxon>Rhabditida</taxon>
        <taxon>Tylenchina</taxon>
        <taxon>Panagrolaimomorpha</taxon>
        <taxon>Panagrolaimoidea</taxon>
        <taxon>Panagrolaimidae</taxon>
        <taxon>Panagrolaimus</taxon>
    </lineage>
</organism>
<name>A0AC34RB14_9BILA</name>
<dbReference type="Proteomes" id="UP000887576">
    <property type="component" value="Unplaced"/>
</dbReference>
<accession>A0AC34RB14</accession>
<sequence>MPRPIYSYHATNRLRERIYSQSPGPSGRRTLQQRRQTDALCNPPSTHLKPNDRFVDKATSGKIRRAHSDKDLDDSGVGTRKKAPRGVAPIDDFPETKPDEAELQKRFDPNSRFDAFYDSCCYSVEAENFGNWPMAPKRVSFF</sequence>
<reference evidence="2" key="1">
    <citation type="submission" date="2022-11" db="UniProtKB">
        <authorList>
            <consortium name="WormBaseParasite"/>
        </authorList>
    </citation>
    <scope>IDENTIFICATION</scope>
</reference>
<proteinExistence type="predicted"/>